<dbReference type="InterPro" id="IPR043129">
    <property type="entry name" value="ATPase_NBD"/>
</dbReference>
<evidence type="ECO:0000313" key="12">
    <source>
        <dbReference type="Proteomes" id="UP000313849"/>
    </source>
</evidence>
<keyword evidence="12" id="KW-1185">Reference proteome</keyword>
<feature type="domain" description="Carbohydrate kinase FGGY N-terminal" evidence="9">
    <location>
        <begin position="67"/>
        <end position="262"/>
    </location>
</feature>
<dbReference type="GO" id="GO:0005524">
    <property type="term" value="F:ATP binding"/>
    <property type="evidence" value="ECO:0007669"/>
    <property type="project" value="UniProtKB-KW"/>
</dbReference>
<keyword evidence="2" id="KW-0808">Transferase</keyword>
<sequence length="509" mass="53485">MSSTSSAAQGRSFAAVDLGATSGRVIVGTVVGEPGAERVELTEVGRFPNEPVLVPATRGDERAVLTWDVPALWRGILAGLRDAVARFGPLAGIGIDSWAVDYGMVDGEGRLLGNPTCYRDMRTDPVLARVFDLVSAADQYAVNGLQVQPFTTAFQLLAETRLEQADRVLLLPDLLGAWLTGVERAEITNASTTGLLDAAYRTWSTDLAERLGLPARVLPELVAPGELLGHVRPGLAAVLGVPDGELLPVWTVGSHDTASAVVAVPMDRSDAAYISCGTWSLVGLELDEPVLTEASRAANVTNEAGVDATIRYLKNVMGLWVLTETMRGWAAAGREVPLADALAQAATVEPLRTVVDIDHASLLPPGDMPARLASLARATGQPVPETVGEVVRCILDSLALAYRRAVREVSALADRSVAVVHVVGGGVHNEALMQLAADAIGVPVVTGPAEGAALGNVLVQARAAGVLHGTLGDLRRVVERSTPLRRYEPGAGDVSTPDAWDDAERRAHP</sequence>
<dbReference type="Pfam" id="PF02782">
    <property type="entry name" value="FGGY_C"/>
    <property type="match status" value="1"/>
</dbReference>
<feature type="domain" description="Carbohydrate kinase FGGY C-terminal" evidence="10">
    <location>
        <begin position="272"/>
        <end position="464"/>
    </location>
</feature>
<dbReference type="InterPro" id="IPR013449">
    <property type="entry name" value="Rhamnulokinase"/>
</dbReference>
<evidence type="ECO:0000256" key="6">
    <source>
        <dbReference type="ARBA" id="ARBA00023157"/>
    </source>
</evidence>
<dbReference type="GO" id="GO:0006071">
    <property type="term" value="P:glycerol metabolic process"/>
    <property type="evidence" value="ECO:0007669"/>
    <property type="project" value="TreeGrafter"/>
</dbReference>
<dbReference type="GO" id="GO:0008993">
    <property type="term" value="F:rhamnulokinase activity"/>
    <property type="evidence" value="ECO:0007669"/>
    <property type="project" value="InterPro"/>
</dbReference>
<gene>
    <name evidence="11" type="ORF">FH969_08285</name>
</gene>
<dbReference type="SUPFAM" id="SSF53067">
    <property type="entry name" value="Actin-like ATPase domain"/>
    <property type="match status" value="2"/>
</dbReference>
<evidence type="ECO:0000256" key="4">
    <source>
        <dbReference type="ARBA" id="ARBA00022777"/>
    </source>
</evidence>
<evidence type="ECO:0000259" key="10">
    <source>
        <dbReference type="Pfam" id="PF02782"/>
    </source>
</evidence>
<proteinExistence type="inferred from homology"/>
<dbReference type="OrthoDB" id="9761504at2"/>
<comment type="caution">
    <text evidence="11">The sequence shown here is derived from an EMBL/GenBank/DDBJ whole genome shotgun (WGS) entry which is preliminary data.</text>
</comment>
<keyword evidence="3" id="KW-0547">Nucleotide-binding</keyword>
<comment type="similarity">
    <text evidence="1">Belongs to the FGGY kinase family.</text>
</comment>
<reference evidence="11 12" key="1">
    <citation type="submission" date="2019-06" db="EMBL/GenBank/DDBJ databases">
        <title>Draft genome sequence of Miniimonas arenae KCTC 19750T isolated from sea sand.</title>
        <authorList>
            <person name="Park S.-J."/>
        </authorList>
    </citation>
    <scope>NUCLEOTIDE SEQUENCE [LARGE SCALE GENOMIC DNA]</scope>
    <source>
        <strain evidence="11 12">KCTC 19750</strain>
    </source>
</reference>
<dbReference type="Pfam" id="PF00370">
    <property type="entry name" value="FGGY_N"/>
    <property type="match status" value="1"/>
</dbReference>
<protein>
    <submittedName>
        <fullName evidence="11">Rhamnulokinase</fullName>
    </submittedName>
</protein>
<evidence type="ECO:0000256" key="1">
    <source>
        <dbReference type="ARBA" id="ARBA00009156"/>
    </source>
</evidence>
<accession>A0A5C5BB83</accession>
<evidence type="ECO:0000256" key="2">
    <source>
        <dbReference type="ARBA" id="ARBA00022679"/>
    </source>
</evidence>
<dbReference type="GO" id="GO:0019301">
    <property type="term" value="P:rhamnose catabolic process"/>
    <property type="evidence" value="ECO:0007669"/>
    <property type="project" value="InterPro"/>
</dbReference>
<evidence type="ECO:0000256" key="8">
    <source>
        <dbReference type="SAM" id="MobiDB-lite"/>
    </source>
</evidence>
<evidence type="ECO:0000259" key="9">
    <source>
        <dbReference type="Pfam" id="PF00370"/>
    </source>
</evidence>
<dbReference type="AlphaFoldDB" id="A0A5C5BB83"/>
<dbReference type="CDD" id="cd07771">
    <property type="entry name" value="ASKHA_NBD_FGGY_RhaB-like"/>
    <property type="match status" value="1"/>
</dbReference>
<dbReference type="PANTHER" id="PTHR10196">
    <property type="entry name" value="SUGAR KINASE"/>
    <property type="match status" value="1"/>
</dbReference>
<feature type="region of interest" description="Disordered" evidence="8">
    <location>
        <begin position="485"/>
        <end position="509"/>
    </location>
</feature>
<evidence type="ECO:0000256" key="7">
    <source>
        <dbReference type="ARBA" id="ARBA00023308"/>
    </source>
</evidence>
<keyword evidence="4 11" id="KW-0418">Kinase</keyword>
<keyword evidence="6" id="KW-1015">Disulfide bond</keyword>
<dbReference type="InterPro" id="IPR018484">
    <property type="entry name" value="FGGY_N"/>
</dbReference>
<name>A0A5C5BB83_9MICO</name>
<dbReference type="GO" id="GO:0004370">
    <property type="term" value="F:glycerol kinase activity"/>
    <property type="evidence" value="ECO:0007669"/>
    <property type="project" value="TreeGrafter"/>
</dbReference>
<organism evidence="11 12">
    <name type="scientific">Miniimonas arenae</name>
    <dbReference type="NCBI Taxonomy" id="676201"/>
    <lineage>
        <taxon>Bacteria</taxon>
        <taxon>Bacillati</taxon>
        <taxon>Actinomycetota</taxon>
        <taxon>Actinomycetes</taxon>
        <taxon>Micrococcales</taxon>
        <taxon>Beutenbergiaceae</taxon>
        <taxon>Miniimonas</taxon>
    </lineage>
</organism>
<keyword evidence="7" id="KW-0684">Rhamnose metabolism</keyword>
<dbReference type="Gene3D" id="3.30.420.40">
    <property type="match status" value="2"/>
</dbReference>
<evidence type="ECO:0000313" key="11">
    <source>
        <dbReference type="EMBL" id="TNU74054.1"/>
    </source>
</evidence>
<dbReference type="EMBL" id="VENP01000026">
    <property type="protein sequence ID" value="TNU74054.1"/>
    <property type="molecule type" value="Genomic_DNA"/>
</dbReference>
<keyword evidence="5" id="KW-0067">ATP-binding</keyword>
<dbReference type="PANTHER" id="PTHR10196:SF93">
    <property type="entry name" value="L-RHAMNULOKINASE"/>
    <property type="match status" value="1"/>
</dbReference>
<dbReference type="Proteomes" id="UP000313849">
    <property type="component" value="Unassembled WGS sequence"/>
</dbReference>
<dbReference type="GO" id="GO:0005829">
    <property type="term" value="C:cytosol"/>
    <property type="evidence" value="ECO:0007669"/>
    <property type="project" value="TreeGrafter"/>
</dbReference>
<evidence type="ECO:0000256" key="5">
    <source>
        <dbReference type="ARBA" id="ARBA00022840"/>
    </source>
</evidence>
<evidence type="ECO:0000256" key="3">
    <source>
        <dbReference type="ARBA" id="ARBA00022741"/>
    </source>
</evidence>
<dbReference type="InterPro" id="IPR018485">
    <property type="entry name" value="FGGY_C"/>
</dbReference>
<dbReference type="RefSeq" id="WP_139986892.1">
    <property type="nucleotide sequence ID" value="NZ_VENP01000026.1"/>
</dbReference>